<proteinExistence type="predicted"/>
<name>A0A0L0JKQ3_9ACTN</name>
<dbReference type="Proteomes" id="UP000037151">
    <property type="component" value="Unassembled WGS sequence"/>
</dbReference>
<dbReference type="SUPFAM" id="SSF47336">
    <property type="entry name" value="ACP-like"/>
    <property type="match status" value="1"/>
</dbReference>
<evidence type="ECO:0000313" key="3">
    <source>
        <dbReference type="Proteomes" id="UP000037151"/>
    </source>
</evidence>
<reference evidence="3" key="1">
    <citation type="submission" date="2014-07" db="EMBL/GenBank/DDBJ databases">
        <title>Genome sequencing of plant-pathogenic Streptomyces species.</title>
        <authorList>
            <person name="Harrison J."/>
            <person name="Sapp M."/>
            <person name="Thwaites R."/>
            <person name="Studholme D.J."/>
        </authorList>
    </citation>
    <scope>NUCLEOTIDE SEQUENCE [LARGE SCALE GENOMIC DNA]</scope>
    <source>
        <strain evidence="3">NCPPB 4445</strain>
    </source>
</reference>
<dbReference type="RefSeq" id="WP_050374611.1">
    <property type="nucleotide sequence ID" value="NZ_KQ257834.1"/>
</dbReference>
<dbReference type="AlphaFoldDB" id="A0A0L0JKQ3"/>
<dbReference type="PROSITE" id="PS50075">
    <property type="entry name" value="CARRIER"/>
    <property type="match status" value="1"/>
</dbReference>
<evidence type="ECO:0000259" key="1">
    <source>
        <dbReference type="PROSITE" id="PS50075"/>
    </source>
</evidence>
<sequence length="81" mass="9442">MTRTEKIVRFIEEQFLIEFGAEVTPQSDLFKDGVIDSYGYIRLMSFLEEEFSLDIRTEEFLLNVPATLEDLDRFVAEKQGA</sequence>
<organism evidence="2 3">
    <name type="scientific">Streptomyces acidiscabies</name>
    <dbReference type="NCBI Taxonomy" id="42234"/>
    <lineage>
        <taxon>Bacteria</taxon>
        <taxon>Bacillati</taxon>
        <taxon>Actinomycetota</taxon>
        <taxon>Actinomycetes</taxon>
        <taxon>Kitasatosporales</taxon>
        <taxon>Streptomycetaceae</taxon>
        <taxon>Streptomyces</taxon>
    </lineage>
</organism>
<comment type="caution">
    <text evidence="2">The sequence shown here is derived from an EMBL/GenBank/DDBJ whole genome shotgun (WGS) entry which is preliminary data.</text>
</comment>
<feature type="domain" description="Carrier" evidence="1">
    <location>
        <begin position="1"/>
        <end position="79"/>
    </location>
</feature>
<dbReference type="OrthoDB" id="2625323at2"/>
<dbReference type="PATRIC" id="fig|42234.21.peg.7737"/>
<protein>
    <submittedName>
        <fullName evidence="2">Acyl carrier protein</fullName>
    </submittedName>
</protein>
<dbReference type="EMBL" id="JPPY01000213">
    <property type="protein sequence ID" value="KND26276.1"/>
    <property type="molecule type" value="Genomic_DNA"/>
</dbReference>
<dbReference type="InterPro" id="IPR036736">
    <property type="entry name" value="ACP-like_sf"/>
</dbReference>
<dbReference type="Gene3D" id="1.10.1200.10">
    <property type="entry name" value="ACP-like"/>
    <property type="match status" value="1"/>
</dbReference>
<evidence type="ECO:0000313" key="2">
    <source>
        <dbReference type="EMBL" id="KND26276.1"/>
    </source>
</evidence>
<gene>
    <name evidence="2" type="ORF">IQ63_37585</name>
</gene>
<dbReference type="InterPro" id="IPR009081">
    <property type="entry name" value="PP-bd_ACP"/>
</dbReference>
<accession>A0A0L0JKQ3</accession>